<dbReference type="PANTHER" id="PTHR33395">
    <property type="entry name" value="TRANSCRIPTASE, PUTATIVE-RELATED-RELATED"/>
    <property type="match status" value="1"/>
</dbReference>
<proteinExistence type="predicted"/>
<dbReference type="EMBL" id="CAJPWZ010001428">
    <property type="protein sequence ID" value="CAG2214896.1"/>
    <property type="molecule type" value="Genomic_DNA"/>
</dbReference>
<evidence type="ECO:0000313" key="1">
    <source>
        <dbReference type="EMBL" id="CAG2214896.1"/>
    </source>
</evidence>
<dbReference type="PANTHER" id="PTHR33395:SF22">
    <property type="entry name" value="REVERSE TRANSCRIPTASE DOMAIN-CONTAINING PROTEIN"/>
    <property type="match status" value="1"/>
</dbReference>
<dbReference type="Proteomes" id="UP000683360">
    <property type="component" value="Unassembled WGS sequence"/>
</dbReference>
<keyword evidence="2" id="KW-1185">Reference proteome</keyword>
<name>A0A8S3S2U5_MYTED</name>
<reference evidence="1" key="1">
    <citation type="submission" date="2021-03" db="EMBL/GenBank/DDBJ databases">
        <authorList>
            <person name="Bekaert M."/>
        </authorList>
    </citation>
    <scope>NUCLEOTIDE SEQUENCE</scope>
</reference>
<evidence type="ECO:0000313" key="2">
    <source>
        <dbReference type="Proteomes" id="UP000683360"/>
    </source>
</evidence>
<dbReference type="AlphaFoldDB" id="A0A8S3S2U5"/>
<dbReference type="OrthoDB" id="6143061at2759"/>
<organism evidence="1 2">
    <name type="scientific">Mytilus edulis</name>
    <name type="common">Blue mussel</name>
    <dbReference type="NCBI Taxonomy" id="6550"/>
    <lineage>
        <taxon>Eukaryota</taxon>
        <taxon>Metazoa</taxon>
        <taxon>Spiralia</taxon>
        <taxon>Lophotrochozoa</taxon>
        <taxon>Mollusca</taxon>
        <taxon>Bivalvia</taxon>
        <taxon>Autobranchia</taxon>
        <taxon>Pteriomorphia</taxon>
        <taxon>Mytilida</taxon>
        <taxon>Mytiloidea</taxon>
        <taxon>Mytilidae</taxon>
        <taxon>Mytilinae</taxon>
        <taxon>Mytilus</taxon>
    </lineage>
</organism>
<comment type="caution">
    <text evidence="1">The sequence shown here is derived from an EMBL/GenBank/DDBJ whole genome shotgun (WGS) entry which is preliminary data.</text>
</comment>
<sequence>MSIESISVQDGMSDHSIVITDINLKAKTKKQVPRKVYIYKKGNMNGINEQLDKELNNFIQKANTSTIQECWNDFKDILSQAIISNIPTKILSTRWNVPWINREIKTMIRKKQRVYNKAKRTNNEKHWEEFKLLRKTVKTKLEEAHQNYISKLLEVDEEGERKTPVVGKKFWQYVKSKKRDSCGVAPLISNGKLMEDSKGKTEALNHQFVSVFTDENTSSQPKLNGSPSPDIDHLEITVEGLYIKDSHKYTRLCRTTRQDNTAIYEANLETFKLQQTHTNTASLYHQRLVSNKTVKLKMQRHSRTASHLI</sequence>
<protein>
    <submittedName>
        <fullName evidence="1">Uncharacterized protein</fullName>
    </submittedName>
</protein>
<gene>
    <name evidence="1" type="ORF">MEDL_28698</name>
</gene>
<accession>A0A8S3S2U5</accession>